<evidence type="ECO:0000313" key="1">
    <source>
        <dbReference type="EMBL" id="NER30003.1"/>
    </source>
</evidence>
<protein>
    <submittedName>
        <fullName evidence="1">Uncharacterized protein</fullName>
    </submittedName>
</protein>
<reference evidence="1" key="1">
    <citation type="submission" date="2019-11" db="EMBL/GenBank/DDBJ databases">
        <title>Genomic insights into an expanded diversity of filamentous marine cyanobacteria reveals the extraordinary biosynthetic potential of Moorea and Okeania.</title>
        <authorList>
            <person name="Ferreira Leao T."/>
            <person name="Wang M."/>
            <person name="Moss N."/>
            <person name="Da Silva R."/>
            <person name="Sanders J."/>
            <person name="Nurk S."/>
            <person name="Gurevich A."/>
            <person name="Humphrey G."/>
            <person name="Reher R."/>
            <person name="Zhu Q."/>
            <person name="Belda-Ferre P."/>
            <person name="Glukhov E."/>
            <person name="Rex R."/>
            <person name="Dorrestein P.C."/>
            <person name="Knight R."/>
            <person name="Pevzner P."/>
            <person name="Gerwick W.H."/>
            <person name="Gerwick L."/>
        </authorList>
    </citation>
    <scope>NUCLEOTIDE SEQUENCE</scope>
    <source>
        <strain evidence="1">SIO1C4</strain>
    </source>
</reference>
<organism evidence="1">
    <name type="scientific">Symploca sp. SIO1C4</name>
    <dbReference type="NCBI Taxonomy" id="2607765"/>
    <lineage>
        <taxon>Bacteria</taxon>
        <taxon>Bacillati</taxon>
        <taxon>Cyanobacteriota</taxon>
        <taxon>Cyanophyceae</taxon>
        <taxon>Coleofasciculales</taxon>
        <taxon>Coleofasciculaceae</taxon>
        <taxon>Symploca</taxon>
    </lineage>
</organism>
<gene>
    <name evidence="1" type="ORF">F6J89_20880</name>
</gene>
<comment type="caution">
    <text evidence="1">The sequence shown here is derived from an EMBL/GenBank/DDBJ whole genome shotgun (WGS) entry which is preliminary data.</text>
</comment>
<sequence>MSSHLYPPNSTDVPRNSQRVTGCRGTLKELIVQDGGSSHLPLGSKEALFLKVTVG</sequence>
<proteinExistence type="predicted"/>
<dbReference type="AlphaFoldDB" id="A0A6B3NEH0"/>
<name>A0A6B3NEH0_9CYAN</name>
<accession>A0A6B3NEH0</accession>
<dbReference type="EMBL" id="JAAHFQ010000469">
    <property type="protein sequence ID" value="NER30003.1"/>
    <property type="molecule type" value="Genomic_DNA"/>
</dbReference>